<evidence type="ECO:0000313" key="2">
    <source>
        <dbReference type="EMBL" id="MQW38888.1"/>
    </source>
</evidence>
<evidence type="ECO:0000313" key="3">
    <source>
        <dbReference type="Proteomes" id="UP000439550"/>
    </source>
</evidence>
<protein>
    <submittedName>
        <fullName evidence="2">Uncharacterized protein</fullName>
    </submittedName>
</protein>
<accession>A0A7X2D027</accession>
<reference evidence="2 3" key="1">
    <citation type="submission" date="2019-10" db="EMBL/GenBank/DDBJ databases">
        <authorList>
            <person name="Dong K."/>
        </authorList>
    </citation>
    <scope>NUCLEOTIDE SEQUENCE [LARGE SCALE GENOMIC DNA]</scope>
    <source>
        <strain evidence="2 3">DSM 28960</strain>
    </source>
</reference>
<name>A0A7X2D027_9LACT</name>
<feature type="region of interest" description="Disordered" evidence="1">
    <location>
        <begin position="1"/>
        <end position="55"/>
    </location>
</feature>
<comment type="caution">
    <text evidence="2">The sequence shown here is derived from an EMBL/GenBank/DDBJ whole genome shotgun (WGS) entry which is preliminary data.</text>
</comment>
<dbReference type="EMBL" id="WITJ01000003">
    <property type="protein sequence ID" value="MQW38888.1"/>
    <property type="molecule type" value="Genomic_DNA"/>
</dbReference>
<feature type="compositionally biased region" description="Low complexity" evidence="1">
    <location>
        <begin position="29"/>
        <end position="47"/>
    </location>
</feature>
<proteinExistence type="predicted"/>
<evidence type="ECO:0000256" key="1">
    <source>
        <dbReference type="SAM" id="MobiDB-lite"/>
    </source>
</evidence>
<dbReference type="Proteomes" id="UP000439550">
    <property type="component" value="Unassembled WGS sequence"/>
</dbReference>
<gene>
    <name evidence="2" type="ORF">GHI93_02845</name>
</gene>
<dbReference type="AlphaFoldDB" id="A0A7X2D027"/>
<keyword evidence="3" id="KW-1185">Reference proteome</keyword>
<dbReference type="RefSeq" id="WP_153495410.1">
    <property type="nucleotide sequence ID" value="NZ_CBCRWP010000001.1"/>
</dbReference>
<organism evidence="2 3">
    <name type="scientific">Lactococcus hircilactis</name>
    <dbReference type="NCBI Taxonomy" id="1494462"/>
    <lineage>
        <taxon>Bacteria</taxon>
        <taxon>Bacillati</taxon>
        <taxon>Bacillota</taxon>
        <taxon>Bacilli</taxon>
        <taxon>Lactobacillales</taxon>
        <taxon>Streptococcaceae</taxon>
        <taxon>Lactococcus</taxon>
    </lineage>
</organism>
<sequence length="134" mass="13853">MAALTLAACGNNDAGAKPAGSSEPKTEQSATNNNNTSSSDNSANNNSIVGNVTNTPESFSDFKATVTAGGYTITSTTQNEDGYTANVTVDGHKGTIGNGKGTDDWVVSFPDLNINDQISKLYNGMNATYICSKE</sequence>